<dbReference type="Proteomes" id="UP000574390">
    <property type="component" value="Unassembled WGS sequence"/>
</dbReference>
<reference evidence="3 4" key="1">
    <citation type="submission" date="2020-04" db="EMBL/GenBank/DDBJ databases">
        <title>Perkinsus olseni comparative genomics.</title>
        <authorList>
            <person name="Bogema D.R."/>
        </authorList>
    </citation>
    <scope>NUCLEOTIDE SEQUENCE [LARGE SCALE GENOMIC DNA]</scope>
    <source>
        <strain evidence="1">ATCC PRA-205</strain>
        <strain evidence="2 3">ATCC PRA-207</strain>
    </source>
</reference>
<keyword evidence="3" id="KW-1185">Reference proteome</keyword>
<protein>
    <submittedName>
        <fullName evidence="2">Uncharacterized protein</fullName>
    </submittedName>
</protein>
<evidence type="ECO:0000313" key="1">
    <source>
        <dbReference type="EMBL" id="KAF4685905.1"/>
    </source>
</evidence>
<dbReference type="Proteomes" id="UP000553632">
    <property type="component" value="Unassembled WGS sequence"/>
</dbReference>
<comment type="caution">
    <text evidence="2">The sequence shown here is derived from an EMBL/GenBank/DDBJ whole genome shotgun (WGS) entry which is preliminary data.</text>
</comment>
<proteinExistence type="predicted"/>
<evidence type="ECO:0000313" key="2">
    <source>
        <dbReference type="EMBL" id="KAF4714340.1"/>
    </source>
</evidence>
<gene>
    <name evidence="1" type="ORF">FOZ62_018927</name>
    <name evidence="2" type="ORF">FOZ63_020261</name>
</gene>
<feature type="non-terminal residue" evidence="2">
    <location>
        <position position="151"/>
    </location>
</feature>
<evidence type="ECO:0000313" key="4">
    <source>
        <dbReference type="Proteomes" id="UP000574390"/>
    </source>
</evidence>
<evidence type="ECO:0000313" key="3">
    <source>
        <dbReference type="Proteomes" id="UP000553632"/>
    </source>
</evidence>
<dbReference type="EMBL" id="JABANO010028955">
    <property type="protein sequence ID" value="KAF4714340.1"/>
    <property type="molecule type" value="Genomic_DNA"/>
</dbReference>
<organism evidence="2 3">
    <name type="scientific">Perkinsus olseni</name>
    <name type="common">Perkinsus atlanticus</name>
    <dbReference type="NCBI Taxonomy" id="32597"/>
    <lineage>
        <taxon>Eukaryota</taxon>
        <taxon>Sar</taxon>
        <taxon>Alveolata</taxon>
        <taxon>Perkinsozoa</taxon>
        <taxon>Perkinsea</taxon>
        <taxon>Perkinsida</taxon>
        <taxon>Perkinsidae</taxon>
        <taxon>Perkinsus</taxon>
    </lineage>
</organism>
<dbReference type="AlphaFoldDB" id="A0A7J6R3U9"/>
<name>A0A7J6R3U9_PEROL</name>
<accession>A0A7J6R3U9</accession>
<sequence length="151" mass="16732">DGDDEAPISGALEVSQGPWPKVVASMYSGSFFASCAVCDLLSFGWIEQPVDDIVGREPLLVHCEKSHMATAIKDRRLAEVGDIRGLGLAFRAPLSPNKAGYARYARTYARTRDRTGTRLDCIEDNVSEQYDVEVAKLETPRWGSSHTERKR</sequence>
<dbReference type="EMBL" id="JABANM010036980">
    <property type="protein sequence ID" value="KAF4685905.1"/>
    <property type="molecule type" value="Genomic_DNA"/>
</dbReference>